<gene>
    <name evidence="1" type="ORF">BGTH12_LOCUS2543</name>
</gene>
<comment type="caution">
    <text evidence="1">The sequence shown here is derived from an EMBL/GenBank/DDBJ whole genome shotgun (WGS) entry which is preliminary data.</text>
</comment>
<sequence length="24" mass="2604">MMMFLFLGSLPLLTAGQIHSSLPV</sequence>
<organism evidence="1 2">
    <name type="scientific">Blumeria graminis f. sp. triticale</name>
    <dbReference type="NCBI Taxonomy" id="1689686"/>
    <lineage>
        <taxon>Eukaryota</taxon>
        <taxon>Fungi</taxon>
        <taxon>Dikarya</taxon>
        <taxon>Ascomycota</taxon>
        <taxon>Pezizomycotina</taxon>
        <taxon>Leotiomycetes</taxon>
        <taxon>Erysiphales</taxon>
        <taxon>Erysiphaceae</taxon>
        <taxon>Blumeria</taxon>
    </lineage>
</organism>
<evidence type="ECO:0000313" key="2">
    <source>
        <dbReference type="Proteomes" id="UP000683417"/>
    </source>
</evidence>
<evidence type="ECO:0000313" key="1">
    <source>
        <dbReference type="EMBL" id="CAD6501185.1"/>
    </source>
</evidence>
<protein>
    <submittedName>
        <fullName evidence="1">BgTH12-01439</fullName>
    </submittedName>
</protein>
<dbReference type="Proteomes" id="UP000683417">
    <property type="component" value="Unassembled WGS sequence"/>
</dbReference>
<proteinExistence type="predicted"/>
<accession>A0A9W4GET4</accession>
<reference evidence="1" key="1">
    <citation type="submission" date="2020-10" db="EMBL/GenBank/DDBJ databases">
        <authorList>
            <person name="Muller C M."/>
        </authorList>
    </citation>
    <scope>NUCLEOTIDE SEQUENCE</scope>
    <source>
        <strain evidence="1">THUN-12</strain>
    </source>
</reference>
<dbReference type="EMBL" id="CAJHIT010000005">
    <property type="protein sequence ID" value="CAD6501185.1"/>
    <property type="molecule type" value="Genomic_DNA"/>
</dbReference>
<dbReference type="AlphaFoldDB" id="A0A9W4GET4"/>
<name>A0A9W4GET4_BLUGR</name>